<gene>
    <name evidence="3" type="ORF">FB472_1763</name>
</gene>
<protein>
    <submittedName>
        <fullName evidence="3">ClpA/ClpB-like protein</fullName>
    </submittedName>
</protein>
<dbReference type="PROSITE" id="PS51903">
    <property type="entry name" value="CLP_R"/>
    <property type="match status" value="1"/>
</dbReference>
<accession>A0A8H2K799</accession>
<proteinExistence type="predicted"/>
<sequence>MFEKFAQTARSAVGDARFEAGRRGDRRIGTDHLLLALLRDEDLARAVGVDADSVAEAADELDRGALRSIGLELSVYKPAANVVLQKRAPFTAGAKAVLQQTLAHASAEKARTITSRHIMLALLDRQAPDPVFALFESLSIEPQEVSDRLTAETWR</sequence>
<dbReference type="AlphaFoldDB" id="A0A8H2K799"/>
<dbReference type="Pfam" id="PF02861">
    <property type="entry name" value="Clp_N"/>
    <property type="match status" value="1"/>
</dbReference>
<dbReference type="OrthoDB" id="3628183at2"/>
<comment type="caution">
    <text evidence="3">The sequence shown here is derived from an EMBL/GenBank/DDBJ whole genome shotgun (WGS) entry which is preliminary data.</text>
</comment>
<dbReference type="SUPFAM" id="SSF81923">
    <property type="entry name" value="Double Clp-N motif"/>
    <property type="match status" value="1"/>
</dbReference>
<evidence type="ECO:0000256" key="1">
    <source>
        <dbReference type="PROSITE-ProRule" id="PRU01251"/>
    </source>
</evidence>
<keyword evidence="1" id="KW-0677">Repeat</keyword>
<evidence type="ECO:0000259" key="2">
    <source>
        <dbReference type="PROSITE" id="PS51903"/>
    </source>
</evidence>
<keyword evidence="4" id="KW-1185">Reference proteome</keyword>
<evidence type="ECO:0000313" key="3">
    <source>
        <dbReference type="EMBL" id="TQO20148.1"/>
    </source>
</evidence>
<dbReference type="Proteomes" id="UP000316560">
    <property type="component" value="Unassembled WGS sequence"/>
</dbReference>
<name>A0A8H2K799_9MICO</name>
<dbReference type="InterPro" id="IPR004176">
    <property type="entry name" value="Clp_R_N"/>
</dbReference>
<reference evidence="3 4" key="1">
    <citation type="submission" date="2019-06" db="EMBL/GenBank/DDBJ databases">
        <title>Sequencing the genomes of 1000 actinobacteria strains.</title>
        <authorList>
            <person name="Klenk H.-P."/>
        </authorList>
    </citation>
    <scope>NUCLEOTIDE SEQUENCE [LARGE SCALE GENOMIC DNA]</scope>
    <source>
        <strain evidence="3 4">DSM 21947</strain>
    </source>
</reference>
<dbReference type="EMBL" id="VFRA01000001">
    <property type="protein sequence ID" value="TQO20148.1"/>
    <property type="molecule type" value="Genomic_DNA"/>
</dbReference>
<dbReference type="RefSeq" id="WP_141990533.1">
    <property type="nucleotide sequence ID" value="NZ_VFRA01000001.1"/>
</dbReference>
<organism evidence="3 4">
    <name type="scientific">Rhodoglobus vestalii</name>
    <dbReference type="NCBI Taxonomy" id="193384"/>
    <lineage>
        <taxon>Bacteria</taxon>
        <taxon>Bacillati</taxon>
        <taxon>Actinomycetota</taxon>
        <taxon>Actinomycetes</taxon>
        <taxon>Micrococcales</taxon>
        <taxon>Microbacteriaceae</taxon>
        <taxon>Rhodoglobus</taxon>
    </lineage>
</organism>
<dbReference type="InterPro" id="IPR036628">
    <property type="entry name" value="Clp_N_dom_sf"/>
</dbReference>
<dbReference type="Gene3D" id="1.10.1780.10">
    <property type="entry name" value="Clp, N-terminal domain"/>
    <property type="match status" value="1"/>
</dbReference>
<evidence type="ECO:0000313" key="4">
    <source>
        <dbReference type="Proteomes" id="UP000316560"/>
    </source>
</evidence>
<feature type="domain" description="Clp R" evidence="2">
    <location>
        <begin position="2"/>
        <end position="155"/>
    </location>
</feature>